<sequence length="187" mass="19263">MSHPAFRHGAALLLCALPLLGCGGATGGAGGGKGLSAASSADRARFEGRYEGRRFPPESAGPNACRGQARAVRFEVENGIIEMRSARPARNKRKADLWGAVAADGQVTMRPTSGKRMVVGRIEGGRLTATDTQESQALAQTVLQGGRVPCQYRYEASRIGGAASASSDRGGSAAGVGAPPGERFPQP</sequence>
<gene>
    <name evidence="3" type="ORF">GCM10009416_47870</name>
</gene>
<feature type="region of interest" description="Disordered" evidence="1">
    <location>
        <begin position="159"/>
        <end position="187"/>
    </location>
</feature>
<evidence type="ECO:0000256" key="1">
    <source>
        <dbReference type="SAM" id="MobiDB-lite"/>
    </source>
</evidence>
<keyword evidence="2" id="KW-0732">Signal</keyword>
<dbReference type="RefSeq" id="WP_343897966.1">
    <property type="nucleotide sequence ID" value="NZ_BAAAFZ010000095.1"/>
</dbReference>
<proteinExistence type="predicted"/>
<feature type="chain" id="PRO_5047439684" description="Lipoprotein" evidence="2">
    <location>
        <begin position="28"/>
        <end position="187"/>
    </location>
</feature>
<comment type="caution">
    <text evidence="3">The sequence shown here is derived from an EMBL/GenBank/DDBJ whole genome shotgun (WGS) entry which is preliminary data.</text>
</comment>
<feature type="signal peptide" evidence="2">
    <location>
        <begin position="1"/>
        <end position="27"/>
    </location>
</feature>
<evidence type="ECO:0008006" key="5">
    <source>
        <dbReference type="Google" id="ProtNLM"/>
    </source>
</evidence>
<dbReference type="Proteomes" id="UP001501588">
    <property type="component" value="Unassembled WGS sequence"/>
</dbReference>
<feature type="compositionally biased region" description="Low complexity" evidence="1">
    <location>
        <begin position="159"/>
        <end position="181"/>
    </location>
</feature>
<evidence type="ECO:0000313" key="4">
    <source>
        <dbReference type="Proteomes" id="UP001501588"/>
    </source>
</evidence>
<evidence type="ECO:0000256" key="2">
    <source>
        <dbReference type="SAM" id="SignalP"/>
    </source>
</evidence>
<organism evidence="3 4">
    <name type="scientific">Craurococcus roseus</name>
    <dbReference type="NCBI Taxonomy" id="77585"/>
    <lineage>
        <taxon>Bacteria</taxon>
        <taxon>Pseudomonadati</taxon>
        <taxon>Pseudomonadota</taxon>
        <taxon>Alphaproteobacteria</taxon>
        <taxon>Acetobacterales</taxon>
        <taxon>Acetobacteraceae</taxon>
        <taxon>Craurococcus</taxon>
    </lineage>
</organism>
<evidence type="ECO:0000313" key="3">
    <source>
        <dbReference type="EMBL" id="GAA0604655.1"/>
    </source>
</evidence>
<name>A0ABP3RCL3_9PROT</name>
<protein>
    <recommendedName>
        <fullName evidence="5">Lipoprotein</fullName>
    </recommendedName>
</protein>
<reference evidence="4" key="1">
    <citation type="journal article" date="2019" name="Int. J. Syst. Evol. Microbiol.">
        <title>The Global Catalogue of Microorganisms (GCM) 10K type strain sequencing project: providing services to taxonomists for standard genome sequencing and annotation.</title>
        <authorList>
            <consortium name="The Broad Institute Genomics Platform"/>
            <consortium name="The Broad Institute Genome Sequencing Center for Infectious Disease"/>
            <person name="Wu L."/>
            <person name="Ma J."/>
        </authorList>
    </citation>
    <scope>NUCLEOTIDE SEQUENCE [LARGE SCALE GENOMIC DNA]</scope>
    <source>
        <strain evidence="4">JCM 9933</strain>
    </source>
</reference>
<keyword evidence="4" id="KW-1185">Reference proteome</keyword>
<accession>A0ABP3RCL3</accession>
<dbReference type="EMBL" id="BAAAFZ010000095">
    <property type="protein sequence ID" value="GAA0604655.1"/>
    <property type="molecule type" value="Genomic_DNA"/>
</dbReference>